<evidence type="ECO:0000313" key="2">
    <source>
        <dbReference type="EMBL" id="JAD21571.1"/>
    </source>
</evidence>
<sequence length="107" mass="11526">MGNSNISSLLLAAMATLPPATVSWMWSPPPSAMFMWLKCTKGHCQKGIKCSIKMAADVCSAKGVTCNELDSIAEWVTSFACSNNSVDSWASARLGGPLQQLALLRFW</sequence>
<feature type="signal peptide" evidence="1">
    <location>
        <begin position="1"/>
        <end position="23"/>
    </location>
</feature>
<protein>
    <submittedName>
        <fullName evidence="2">Uncharacterized protein</fullName>
    </submittedName>
</protein>
<organism evidence="2">
    <name type="scientific">Arundo donax</name>
    <name type="common">Giant reed</name>
    <name type="synonym">Donax arundinaceus</name>
    <dbReference type="NCBI Taxonomy" id="35708"/>
    <lineage>
        <taxon>Eukaryota</taxon>
        <taxon>Viridiplantae</taxon>
        <taxon>Streptophyta</taxon>
        <taxon>Embryophyta</taxon>
        <taxon>Tracheophyta</taxon>
        <taxon>Spermatophyta</taxon>
        <taxon>Magnoliopsida</taxon>
        <taxon>Liliopsida</taxon>
        <taxon>Poales</taxon>
        <taxon>Poaceae</taxon>
        <taxon>PACMAD clade</taxon>
        <taxon>Arundinoideae</taxon>
        <taxon>Arundineae</taxon>
        <taxon>Arundo</taxon>
    </lineage>
</organism>
<name>A0A0A8Y675_ARUDO</name>
<reference evidence="2" key="1">
    <citation type="submission" date="2014-09" db="EMBL/GenBank/DDBJ databases">
        <authorList>
            <person name="Magalhaes I.L.F."/>
            <person name="Oliveira U."/>
            <person name="Santos F.R."/>
            <person name="Vidigal T.H.D.A."/>
            <person name="Brescovit A.D."/>
            <person name="Santos A.J."/>
        </authorList>
    </citation>
    <scope>NUCLEOTIDE SEQUENCE</scope>
    <source>
        <tissue evidence="2">Shoot tissue taken approximately 20 cm above the soil surface</tissue>
    </source>
</reference>
<keyword evidence="1" id="KW-0732">Signal</keyword>
<dbReference type="AlphaFoldDB" id="A0A0A8Y675"/>
<feature type="chain" id="PRO_5002042069" evidence="1">
    <location>
        <begin position="24"/>
        <end position="107"/>
    </location>
</feature>
<accession>A0A0A8Y675</accession>
<reference evidence="2" key="2">
    <citation type="journal article" date="2015" name="Data Brief">
        <title>Shoot transcriptome of the giant reed, Arundo donax.</title>
        <authorList>
            <person name="Barrero R.A."/>
            <person name="Guerrero F.D."/>
            <person name="Moolhuijzen P."/>
            <person name="Goolsby J.A."/>
            <person name="Tidwell J."/>
            <person name="Bellgard S.E."/>
            <person name="Bellgard M.I."/>
        </authorList>
    </citation>
    <scope>NUCLEOTIDE SEQUENCE</scope>
    <source>
        <tissue evidence="2">Shoot tissue taken approximately 20 cm above the soil surface</tissue>
    </source>
</reference>
<proteinExistence type="predicted"/>
<evidence type="ECO:0000256" key="1">
    <source>
        <dbReference type="SAM" id="SignalP"/>
    </source>
</evidence>
<dbReference type="EMBL" id="GBRH01276324">
    <property type="protein sequence ID" value="JAD21571.1"/>
    <property type="molecule type" value="Transcribed_RNA"/>
</dbReference>